<dbReference type="AlphaFoldDB" id="A0A9D4LPE5"/>
<organism evidence="1 2">
    <name type="scientific">Dreissena polymorpha</name>
    <name type="common">Zebra mussel</name>
    <name type="synonym">Mytilus polymorpha</name>
    <dbReference type="NCBI Taxonomy" id="45954"/>
    <lineage>
        <taxon>Eukaryota</taxon>
        <taxon>Metazoa</taxon>
        <taxon>Spiralia</taxon>
        <taxon>Lophotrochozoa</taxon>
        <taxon>Mollusca</taxon>
        <taxon>Bivalvia</taxon>
        <taxon>Autobranchia</taxon>
        <taxon>Heteroconchia</taxon>
        <taxon>Euheterodonta</taxon>
        <taxon>Imparidentia</taxon>
        <taxon>Neoheterodontei</taxon>
        <taxon>Myida</taxon>
        <taxon>Dreissenoidea</taxon>
        <taxon>Dreissenidae</taxon>
        <taxon>Dreissena</taxon>
    </lineage>
</organism>
<comment type="caution">
    <text evidence="1">The sequence shown here is derived from an EMBL/GenBank/DDBJ whole genome shotgun (WGS) entry which is preliminary data.</text>
</comment>
<reference evidence="1" key="2">
    <citation type="submission" date="2020-11" db="EMBL/GenBank/DDBJ databases">
        <authorList>
            <person name="McCartney M.A."/>
            <person name="Auch B."/>
            <person name="Kono T."/>
            <person name="Mallez S."/>
            <person name="Becker A."/>
            <person name="Gohl D.M."/>
            <person name="Silverstein K.A.T."/>
            <person name="Koren S."/>
            <person name="Bechman K.B."/>
            <person name="Herman A."/>
            <person name="Abrahante J.E."/>
            <person name="Garbe J."/>
        </authorList>
    </citation>
    <scope>NUCLEOTIDE SEQUENCE</scope>
    <source>
        <strain evidence="1">Duluth1</strain>
        <tissue evidence="1">Whole animal</tissue>
    </source>
</reference>
<dbReference type="Proteomes" id="UP000828390">
    <property type="component" value="Unassembled WGS sequence"/>
</dbReference>
<protein>
    <submittedName>
        <fullName evidence="1">Uncharacterized protein</fullName>
    </submittedName>
</protein>
<dbReference type="EMBL" id="JAIWYP010000002">
    <property type="protein sequence ID" value="KAH3861544.1"/>
    <property type="molecule type" value="Genomic_DNA"/>
</dbReference>
<gene>
    <name evidence="1" type="ORF">DPMN_024476</name>
</gene>
<name>A0A9D4LPE5_DREPO</name>
<sequence>MFSMFGAYQRWCRTTSTRVRFYEKMLDMCGLIEDPDSPKAGRHRELERAEIRKSEEAVVNTMAAIRSFSNPFISTDKEHLYRYIYFNC</sequence>
<accession>A0A9D4LPE5</accession>
<proteinExistence type="predicted"/>
<reference evidence="1" key="1">
    <citation type="journal article" date="2019" name="bioRxiv">
        <title>The Genome of the Zebra Mussel, Dreissena polymorpha: A Resource for Invasive Species Research.</title>
        <authorList>
            <person name="McCartney M.A."/>
            <person name="Auch B."/>
            <person name="Kono T."/>
            <person name="Mallez S."/>
            <person name="Zhang Y."/>
            <person name="Obille A."/>
            <person name="Becker A."/>
            <person name="Abrahante J.E."/>
            <person name="Garbe J."/>
            <person name="Badalamenti J.P."/>
            <person name="Herman A."/>
            <person name="Mangelson H."/>
            <person name="Liachko I."/>
            <person name="Sullivan S."/>
            <person name="Sone E.D."/>
            <person name="Koren S."/>
            <person name="Silverstein K.A.T."/>
            <person name="Beckman K.B."/>
            <person name="Gohl D.M."/>
        </authorList>
    </citation>
    <scope>NUCLEOTIDE SEQUENCE</scope>
    <source>
        <strain evidence="1">Duluth1</strain>
        <tissue evidence="1">Whole animal</tissue>
    </source>
</reference>
<evidence type="ECO:0000313" key="2">
    <source>
        <dbReference type="Proteomes" id="UP000828390"/>
    </source>
</evidence>
<evidence type="ECO:0000313" key="1">
    <source>
        <dbReference type="EMBL" id="KAH3861544.1"/>
    </source>
</evidence>
<keyword evidence="2" id="KW-1185">Reference proteome</keyword>